<reference evidence="3 4" key="1">
    <citation type="submission" date="2019-03" db="EMBL/GenBank/DDBJ databases">
        <authorList>
            <person name="Gaulin E."/>
            <person name="Dumas B."/>
        </authorList>
    </citation>
    <scope>NUCLEOTIDE SEQUENCE [LARGE SCALE GENOMIC DNA]</scope>
    <source>
        <strain evidence="3">CBS 568.67</strain>
    </source>
</reference>
<feature type="compositionally biased region" description="Basic and acidic residues" evidence="1">
    <location>
        <begin position="121"/>
        <end position="130"/>
    </location>
</feature>
<evidence type="ECO:0000256" key="1">
    <source>
        <dbReference type="SAM" id="MobiDB-lite"/>
    </source>
</evidence>
<proteinExistence type="predicted"/>
<dbReference type="Proteomes" id="UP000332933">
    <property type="component" value="Unassembled WGS sequence"/>
</dbReference>
<sequence>MAVADEGALEKDNDATANEDDETAAATKGGEDEEGKENTTPVLFSRGHSMLNALFVSKSLRFVHEVGGGRVHGAQTGTHSFVDCGGVRLEEDMMLANPSTPLPRKAWAPTRDVATPIATSERTEDWTSSP</sequence>
<evidence type="ECO:0000313" key="2">
    <source>
        <dbReference type="EMBL" id="KAF0693991.1"/>
    </source>
</evidence>
<dbReference type="AlphaFoldDB" id="A0A485L2D3"/>
<dbReference type="EMBL" id="VJMH01005621">
    <property type="protein sequence ID" value="KAF0693991.1"/>
    <property type="molecule type" value="Genomic_DNA"/>
</dbReference>
<feature type="region of interest" description="Disordered" evidence="1">
    <location>
        <begin position="99"/>
        <end position="130"/>
    </location>
</feature>
<evidence type="ECO:0000313" key="3">
    <source>
        <dbReference type="EMBL" id="VFT91902.1"/>
    </source>
</evidence>
<protein>
    <submittedName>
        <fullName evidence="3">Aste57867_15089 protein</fullName>
    </submittedName>
</protein>
<dbReference type="EMBL" id="CAADRA010005642">
    <property type="protein sequence ID" value="VFT91902.1"/>
    <property type="molecule type" value="Genomic_DNA"/>
</dbReference>
<organism evidence="3 4">
    <name type="scientific">Aphanomyces stellatus</name>
    <dbReference type="NCBI Taxonomy" id="120398"/>
    <lineage>
        <taxon>Eukaryota</taxon>
        <taxon>Sar</taxon>
        <taxon>Stramenopiles</taxon>
        <taxon>Oomycota</taxon>
        <taxon>Saprolegniomycetes</taxon>
        <taxon>Saprolegniales</taxon>
        <taxon>Verrucalvaceae</taxon>
        <taxon>Aphanomyces</taxon>
    </lineage>
</organism>
<gene>
    <name evidence="3" type="primary">Aste57867_15089</name>
    <name evidence="2" type="ORF">As57867_015033</name>
    <name evidence="3" type="ORF">ASTE57867_15089</name>
</gene>
<reference evidence="2" key="2">
    <citation type="submission" date="2019-06" db="EMBL/GenBank/DDBJ databases">
        <title>Genomics analysis of Aphanomyces spp. identifies a new class of oomycete effector associated with host adaptation.</title>
        <authorList>
            <person name="Gaulin E."/>
        </authorList>
    </citation>
    <scope>NUCLEOTIDE SEQUENCE</scope>
    <source>
        <strain evidence="2">CBS 578.67</strain>
    </source>
</reference>
<feature type="region of interest" description="Disordered" evidence="1">
    <location>
        <begin position="1"/>
        <end position="42"/>
    </location>
</feature>
<evidence type="ECO:0000313" key="4">
    <source>
        <dbReference type="Proteomes" id="UP000332933"/>
    </source>
</evidence>
<keyword evidence="4" id="KW-1185">Reference proteome</keyword>
<name>A0A485L2D3_9STRA</name>
<accession>A0A485L2D3</accession>